<name>O02336_CAEEL</name>
<reference evidence="1 2" key="1">
    <citation type="journal article" date="1998" name="Science">
        <title>Genome sequence of the nematode C. elegans: a platform for investigating biology.</title>
        <authorList>
            <consortium name="The C. elegans sequencing consortium"/>
            <person name="Sulson J.E."/>
            <person name="Waterston R."/>
        </authorList>
    </citation>
    <scope>NUCLEOTIDE SEQUENCE [LARGE SCALE GENOMIC DNA]</scope>
    <source>
        <strain evidence="1 2">Bristol N2</strain>
    </source>
</reference>
<evidence type="ECO:0000313" key="1">
    <source>
        <dbReference type="EMBL" id="CAB03471.2"/>
    </source>
</evidence>
<gene>
    <name evidence="1" type="ORF">CELE_W02D9.4</name>
    <name evidence="1 3" type="ORF">W02D9.4</name>
</gene>
<accession>O02336</accession>
<keyword evidence="2" id="KW-1185">Reference proteome</keyword>
<evidence type="ECO:0000313" key="2">
    <source>
        <dbReference type="Proteomes" id="UP000001940"/>
    </source>
</evidence>
<dbReference type="EMBL" id="BX284601">
    <property type="protein sequence ID" value="CAB03471.2"/>
    <property type="molecule type" value="Genomic_DNA"/>
</dbReference>
<dbReference type="UCSC" id="W02D9.4">
    <property type="organism name" value="c. elegans"/>
</dbReference>
<dbReference type="PaxDb" id="6239-W02D9.4"/>
<dbReference type="OrthoDB" id="5871593at2759"/>
<dbReference type="RefSeq" id="NP_493179.2">
    <property type="nucleotide sequence ID" value="NM_060778.2"/>
</dbReference>
<evidence type="ECO:0000313" key="3">
    <source>
        <dbReference type="WormBase" id="W02D9.4"/>
    </source>
</evidence>
<dbReference type="Bgee" id="WBGene00012210">
    <property type="expression patterns" value="Expressed in adult organism and 3 other cell types or tissues"/>
</dbReference>
<dbReference type="CTD" id="189120"/>
<protein>
    <submittedName>
        <fullName evidence="1">Zf-3CxxC domain-containing protein</fullName>
    </submittedName>
</protein>
<dbReference type="WormBase" id="W02D9.4">
    <property type="protein sequence ID" value="CE43196"/>
    <property type="gene ID" value="WBGene00012210"/>
</dbReference>
<sequence length="246" mass="28247">MSEEVTAFGKIFTAPEVLTNVPEFSDSLYETKPELYKNLTRIHRLKYFKKNGTICGYPFTCTKGPGPPSFEKRKVSESEKNVMFGCCCEKRRLGEVLVQNGISTELPEKIVCQLCFNWMRLCVRRTHHHGTIKEYPAYRCIQKGCQTFRSVKKVLETDLKRGKLSILPEFEFLEQNESESTSHEEVMKSFEYFAQSSSSRSKKDANKSSKNLSSNFLAAHGIKIQSEMDSEVKIELEEQKPESLLL</sequence>
<proteinExistence type="predicted"/>
<organism evidence="1 2">
    <name type="scientific">Caenorhabditis elegans</name>
    <dbReference type="NCBI Taxonomy" id="6239"/>
    <lineage>
        <taxon>Eukaryota</taxon>
        <taxon>Metazoa</taxon>
        <taxon>Ecdysozoa</taxon>
        <taxon>Nematoda</taxon>
        <taxon>Chromadorea</taxon>
        <taxon>Rhabditida</taxon>
        <taxon>Rhabditina</taxon>
        <taxon>Rhabditomorpha</taxon>
        <taxon>Rhabditoidea</taxon>
        <taxon>Rhabditidae</taxon>
        <taxon>Peloderinae</taxon>
        <taxon>Caenorhabditis</taxon>
    </lineage>
</organism>
<dbReference type="AGR" id="WB:WBGene00012210"/>
<dbReference type="Proteomes" id="UP000001940">
    <property type="component" value="Chromosome I"/>
</dbReference>
<dbReference type="KEGG" id="cel:CELE_W02D9.4"/>
<dbReference type="IntAct" id="O02336">
    <property type="interactions" value="2"/>
</dbReference>
<dbReference type="HOGENOM" id="CLU_1129945_0_0_1"/>
<dbReference type="GeneID" id="189120"/>
<dbReference type="AlphaFoldDB" id="O02336"/>
<dbReference type="InParanoid" id="O02336"/>
<dbReference type="SMR" id="O02336"/>